<feature type="coiled-coil region" evidence="6">
    <location>
        <begin position="103"/>
        <end position="203"/>
    </location>
</feature>
<dbReference type="PANTHER" id="PTHR33405">
    <property type="entry name" value="PROTEIN FLX-LIKE 2"/>
    <property type="match status" value="1"/>
</dbReference>
<keyword evidence="5" id="KW-0287">Flowering</keyword>
<dbReference type="GO" id="GO:0030154">
    <property type="term" value="P:cell differentiation"/>
    <property type="evidence" value="ECO:0007669"/>
    <property type="project" value="UniProtKB-KW"/>
</dbReference>
<sequence>MSNRNYIPPESLNPPPHHPPSDLQTIQTLLSDNQRLAATHVALKQELTIALQDLRHFSTVASTIKSERDGEIREVYEKAVRMESEVRLVDEMSGELEIVNGDVGKLCLERKELNEKFEEVSRELAGLGAKKEQVSAVRVEIDALRKEVQKGRAAVEYEKKVYASNIEQGKAMEKMMISLSQEMERLKAELAEADKRANAAAAAAATNAAAEADKRAKAAAAAAATNTPGTVYPTGFANHDMSYGANAYPVPYAAHQVQGGVNPQYGSAPVPYAHHMVNPQYGGPGFVPNGPGFAPNGPGFAPNGPGLAPNGPGFAPNGPGLVPNGPGLVPNGPYNAQHPNNAHG</sequence>
<dbReference type="STRING" id="35608.A0A2U1MSA0"/>
<evidence type="ECO:0000256" key="6">
    <source>
        <dbReference type="SAM" id="Coils"/>
    </source>
</evidence>
<gene>
    <name evidence="8" type="ORF">CTI12_AA347900</name>
</gene>
<accession>A0A2U1MSA0</accession>
<evidence type="ECO:0000256" key="5">
    <source>
        <dbReference type="ARBA" id="ARBA00023089"/>
    </source>
</evidence>
<evidence type="ECO:0000256" key="4">
    <source>
        <dbReference type="ARBA" id="ARBA00023054"/>
    </source>
</evidence>
<evidence type="ECO:0000313" key="9">
    <source>
        <dbReference type="Proteomes" id="UP000245207"/>
    </source>
</evidence>
<dbReference type="AlphaFoldDB" id="A0A2U1MSA0"/>
<evidence type="ECO:0000256" key="3">
    <source>
        <dbReference type="ARBA" id="ARBA00022782"/>
    </source>
</evidence>
<evidence type="ECO:0000256" key="2">
    <source>
        <dbReference type="ARBA" id="ARBA00022473"/>
    </source>
</evidence>
<dbReference type="OrthoDB" id="1928946at2759"/>
<dbReference type="PANTHER" id="PTHR33405:SF17">
    <property type="entry name" value="PROTEIN FLC EXPRESSOR"/>
    <property type="match status" value="1"/>
</dbReference>
<protein>
    <submittedName>
        <fullName evidence="8">Uncharacterized protein</fullName>
    </submittedName>
</protein>
<comment type="similarity">
    <text evidence="1">Belongs to the FLX family.</text>
</comment>
<evidence type="ECO:0000256" key="7">
    <source>
        <dbReference type="SAM" id="MobiDB-lite"/>
    </source>
</evidence>
<keyword evidence="2" id="KW-0217">Developmental protein</keyword>
<evidence type="ECO:0000313" key="8">
    <source>
        <dbReference type="EMBL" id="PWA64143.1"/>
    </source>
</evidence>
<feature type="region of interest" description="Disordered" evidence="7">
    <location>
        <begin position="309"/>
        <end position="344"/>
    </location>
</feature>
<dbReference type="Proteomes" id="UP000245207">
    <property type="component" value="Unassembled WGS sequence"/>
</dbReference>
<comment type="caution">
    <text evidence="8">The sequence shown here is derived from an EMBL/GenBank/DDBJ whole genome shotgun (WGS) entry which is preliminary data.</text>
</comment>
<feature type="compositionally biased region" description="Low complexity" evidence="7">
    <location>
        <begin position="309"/>
        <end position="333"/>
    </location>
</feature>
<dbReference type="InterPro" id="IPR040353">
    <property type="entry name" value="FLX/FLX-like"/>
</dbReference>
<keyword evidence="4 6" id="KW-0175">Coiled coil</keyword>
<feature type="region of interest" description="Disordered" evidence="7">
    <location>
        <begin position="1"/>
        <end position="20"/>
    </location>
</feature>
<name>A0A2U1MSA0_ARTAN</name>
<keyword evidence="9" id="KW-1185">Reference proteome</keyword>
<proteinExistence type="inferred from homology"/>
<dbReference type="EMBL" id="PKPP01004482">
    <property type="protein sequence ID" value="PWA64143.1"/>
    <property type="molecule type" value="Genomic_DNA"/>
</dbReference>
<reference evidence="8 9" key="1">
    <citation type="journal article" date="2018" name="Mol. Plant">
        <title>The genome of Artemisia annua provides insight into the evolution of Asteraceae family and artemisinin biosynthesis.</title>
        <authorList>
            <person name="Shen Q."/>
            <person name="Zhang L."/>
            <person name="Liao Z."/>
            <person name="Wang S."/>
            <person name="Yan T."/>
            <person name="Shi P."/>
            <person name="Liu M."/>
            <person name="Fu X."/>
            <person name="Pan Q."/>
            <person name="Wang Y."/>
            <person name="Lv Z."/>
            <person name="Lu X."/>
            <person name="Zhang F."/>
            <person name="Jiang W."/>
            <person name="Ma Y."/>
            <person name="Chen M."/>
            <person name="Hao X."/>
            <person name="Li L."/>
            <person name="Tang Y."/>
            <person name="Lv G."/>
            <person name="Zhou Y."/>
            <person name="Sun X."/>
            <person name="Brodelius P.E."/>
            <person name="Rose J.K.C."/>
            <person name="Tang K."/>
        </authorList>
    </citation>
    <scope>NUCLEOTIDE SEQUENCE [LARGE SCALE GENOMIC DNA]</scope>
    <source>
        <strain evidence="9">cv. Huhao1</strain>
        <tissue evidence="8">Leaf</tissue>
    </source>
</reference>
<evidence type="ECO:0000256" key="1">
    <source>
        <dbReference type="ARBA" id="ARBA00005405"/>
    </source>
</evidence>
<keyword evidence="3" id="KW-0221">Differentiation</keyword>
<dbReference type="GO" id="GO:0009908">
    <property type="term" value="P:flower development"/>
    <property type="evidence" value="ECO:0007669"/>
    <property type="project" value="UniProtKB-KW"/>
</dbReference>
<organism evidence="8 9">
    <name type="scientific">Artemisia annua</name>
    <name type="common">Sweet wormwood</name>
    <dbReference type="NCBI Taxonomy" id="35608"/>
    <lineage>
        <taxon>Eukaryota</taxon>
        <taxon>Viridiplantae</taxon>
        <taxon>Streptophyta</taxon>
        <taxon>Embryophyta</taxon>
        <taxon>Tracheophyta</taxon>
        <taxon>Spermatophyta</taxon>
        <taxon>Magnoliopsida</taxon>
        <taxon>eudicotyledons</taxon>
        <taxon>Gunneridae</taxon>
        <taxon>Pentapetalae</taxon>
        <taxon>asterids</taxon>
        <taxon>campanulids</taxon>
        <taxon>Asterales</taxon>
        <taxon>Asteraceae</taxon>
        <taxon>Asteroideae</taxon>
        <taxon>Anthemideae</taxon>
        <taxon>Artemisiinae</taxon>
        <taxon>Artemisia</taxon>
    </lineage>
</organism>